<reference evidence="7 8" key="1">
    <citation type="journal article" date="2023" name="Hortic Res">
        <title>The complete reference genome for grapevine (Vitis vinifera L.) genetics and breeding.</title>
        <authorList>
            <person name="Shi X."/>
            <person name="Cao S."/>
            <person name="Wang X."/>
            <person name="Huang S."/>
            <person name="Wang Y."/>
            <person name="Liu Z."/>
            <person name="Liu W."/>
            <person name="Leng X."/>
            <person name="Peng Y."/>
            <person name="Wang N."/>
            <person name="Wang Y."/>
            <person name="Ma Z."/>
            <person name="Xu X."/>
            <person name="Zhang F."/>
            <person name="Xue H."/>
            <person name="Zhong H."/>
            <person name="Wang Y."/>
            <person name="Zhang K."/>
            <person name="Velt A."/>
            <person name="Avia K."/>
            <person name="Holtgrawe D."/>
            <person name="Grimplet J."/>
            <person name="Matus J.T."/>
            <person name="Ware D."/>
            <person name="Wu X."/>
            <person name="Wang H."/>
            <person name="Liu C."/>
            <person name="Fang Y."/>
            <person name="Rustenholz C."/>
            <person name="Cheng Z."/>
            <person name="Xiao H."/>
            <person name="Zhou Y."/>
        </authorList>
    </citation>
    <scope>NUCLEOTIDE SEQUENCE [LARGE SCALE GENOMIC DNA]</scope>
    <source>
        <strain evidence="8">cv. Pinot noir / PN40024</strain>
        <tissue evidence="7">Leaf</tissue>
    </source>
</reference>
<dbReference type="CDD" id="cd00018">
    <property type="entry name" value="AP2"/>
    <property type="match status" value="1"/>
</dbReference>
<keyword evidence="4" id="KW-0804">Transcription</keyword>
<dbReference type="InterPro" id="IPR001471">
    <property type="entry name" value="AP2/ERF_dom"/>
</dbReference>
<dbReference type="Gene3D" id="3.30.730.10">
    <property type="entry name" value="AP2/ERF domain"/>
    <property type="match status" value="1"/>
</dbReference>
<dbReference type="InterPro" id="IPR036955">
    <property type="entry name" value="AP2/ERF_dom_sf"/>
</dbReference>
<comment type="subcellular location">
    <subcellularLocation>
        <location evidence="1">Nucleus</location>
    </subcellularLocation>
</comment>
<dbReference type="SMART" id="SM00380">
    <property type="entry name" value="AP2"/>
    <property type="match status" value="1"/>
</dbReference>
<name>A0ABY9CB60_VITVI</name>
<dbReference type="InterPro" id="IPR016177">
    <property type="entry name" value="DNA-bd_dom_sf"/>
</dbReference>
<evidence type="ECO:0000256" key="5">
    <source>
        <dbReference type="ARBA" id="ARBA00023242"/>
    </source>
</evidence>
<organism evidence="7 8">
    <name type="scientific">Vitis vinifera</name>
    <name type="common">Grape</name>
    <dbReference type="NCBI Taxonomy" id="29760"/>
    <lineage>
        <taxon>Eukaryota</taxon>
        <taxon>Viridiplantae</taxon>
        <taxon>Streptophyta</taxon>
        <taxon>Embryophyta</taxon>
        <taxon>Tracheophyta</taxon>
        <taxon>Spermatophyta</taxon>
        <taxon>Magnoliopsida</taxon>
        <taxon>eudicotyledons</taxon>
        <taxon>Gunneridae</taxon>
        <taxon>Pentapetalae</taxon>
        <taxon>rosids</taxon>
        <taxon>Vitales</taxon>
        <taxon>Vitaceae</taxon>
        <taxon>Viteae</taxon>
        <taxon>Vitis</taxon>
    </lineage>
</organism>
<evidence type="ECO:0000256" key="4">
    <source>
        <dbReference type="ARBA" id="ARBA00023163"/>
    </source>
</evidence>
<evidence type="ECO:0000256" key="3">
    <source>
        <dbReference type="ARBA" id="ARBA00023125"/>
    </source>
</evidence>
<feature type="domain" description="AP2/ERF" evidence="6">
    <location>
        <begin position="7"/>
        <end position="48"/>
    </location>
</feature>
<dbReference type="PANTHER" id="PTHR31194:SF192">
    <property type="entry name" value="OS02G0797100 PROTEIN"/>
    <property type="match status" value="1"/>
</dbReference>
<dbReference type="EMBL" id="CP126654">
    <property type="protein sequence ID" value="WJZ91987.1"/>
    <property type="molecule type" value="Genomic_DNA"/>
</dbReference>
<dbReference type="PANTHER" id="PTHR31194">
    <property type="entry name" value="SHN SHINE , DNA BINDING / TRANSCRIPTION FACTOR"/>
    <property type="match status" value="1"/>
</dbReference>
<evidence type="ECO:0000313" key="8">
    <source>
        <dbReference type="Proteomes" id="UP001227230"/>
    </source>
</evidence>
<proteinExistence type="predicted"/>
<dbReference type="InterPro" id="IPR050913">
    <property type="entry name" value="AP2/ERF_ERF"/>
</dbReference>
<keyword evidence="2" id="KW-0805">Transcription regulation</keyword>
<protein>
    <recommendedName>
        <fullName evidence="6">AP2/ERF domain-containing protein</fullName>
    </recommendedName>
</protein>
<dbReference type="PROSITE" id="PS51032">
    <property type="entry name" value="AP2_ERF"/>
    <property type="match status" value="1"/>
</dbReference>
<accession>A0ABY9CB60</accession>
<evidence type="ECO:0000313" key="7">
    <source>
        <dbReference type="EMBL" id="WJZ91987.1"/>
    </source>
</evidence>
<keyword evidence="8" id="KW-1185">Reference proteome</keyword>
<sequence>MVLKNGLDRPVQQAHRHWGSWVCEIHHPLLKTRIWLGTFETTEDAARAMTRRRGSCVVRGREPTSLTIRTPPCYRLPSFFQLLELPFLFKKLTFSI</sequence>
<gene>
    <name evidence="7" type="ORF">VitviT2T_011020</name>
</gene>
<keyword evidence="3" id="KW-0238">DNA-binding</keyword>
<keyword evidence="5" id="KW-0539">Nucleus</keyword>
<evidence type="ECO:0000259" key="6">
    <source>
        <dbReference type="PROSITE" id="PS51032"/>
    </source>
</evidence>
<evidence type="ECO:0000256" key="2">
    <source>
        <dbReference type="ARBA" id="ARBA00023015"/>
    </source>
</evidence>
<evidence type="ECO:0000256" key="1">
    <source>
        <dbReference type="ARBA" id="ARBA00004123"/>
    </source>
</evidence>
<dbReference type="SUPFAM" id="SSF54171">
    <property type="entry name" value="DNA-binding domain"/>
    <property type="match status" value="1"/>
</dbReference>
<dbReference type="Proteomes" id="UP001227230">
    <property type="component" value="Chromosome 7"/>
</dbReference>